<reference evidence="1" key="1">
    <citation type="submission" date="2013-11" db="EMBL/GenBank/DDBJ databases">
        <title>The Genome Sequence of Phytophthora parasitica IAC_01/95.</title>
        <authorList>
            <consortium name="The Broad Institute Genomics Platform"/>
            <person name="Russ C."/>
            <person name="Tyler B."/>
            <person name="Panabieres F."/>
            <person name="Shan W."/>
            <person name="Tripathy S."/>
            <person name="Grunwald N."/>
            <person name="Machado M."/>
            <person name="Johnson C.S."/>
            <person name="Arredondo F."/>
            <person name="Hong C."/>
            <person name="Coffey M."/>
            <person name="Young S.K."/>
            <person name="Zeng Q."/>
            <person name="Gargeya S."/>
            <person name="Fitzgerald M."/>
            <person name="Abouelleil A."/>
            <person name="Alvarado L."/>
            <person name="Chapman S.B."/>
            <person name="Gainer-Dewar J."/>
            <person name="Goldberg J."/>
            <person name="Griggs A."/>
            <person name="Gujja S."/>
            <person name="Hansen M."/>
            <person name="Howarth C."/>
            <person name="Imamovic A."/>
            <person name="Ireland A."/>
            <person name="Larimer J."/>
            <person name="McCowan C."/>
            <person name="Murphy C."/>
            <person name="Pearson M."/>
            <person name="Poon T.W."/>
            <person name="Priest M."/>
            <person name="Roberts A."/>
            <person name="Saif S."/>
            <person name="Shea T."/>
            <person name="Sykes S."/>
            <person name="Wortman J."/>
            <person name="Nusbaum C."/>
            <person name="Birren B."/>
        </authorList>
    </citation>
    <scope>NUCLEOTIDE SEQUENCE [LARGE SCALE GENOMIC DNA]</scope>
    <source>
        <strain evidence="1">IAC_01/95</strain>
    </source>
</reference>
<sequence length="52" mass="5983">LSGRQPTLIRIVSDKVANIYHWMKWVVDRNTPLSEMDHPTSCSMSRLKPISS</sequence>
<proteinExistence type="predicted"/>
<dbReference type="AlphaFoldDB" id="W2P428"/>
<organism evidence="1">
    <name type="scientific">Phytophthora nicotianae</name>
    <name type="common">Potato buckeye rot agent</name>
    <name type="synonym">Phytophthora parasitica</name>
    <dbReference type="NCBI Taxonomy" id="4792"/>
    <lineage>
        <taxon>Eukaryota</taxon>
        <taxon>Sar</taxon>
        <taxon>Stramenopiles</taxon>
        <taxon>Oomycota</taxon>
        <taxon>Peronosporomycetes</taxon>
        <taxon>Peronosporales</taxon>
        <taxon>Peronosporaceae</taxon>
        <taxon>Phytophthora</taxon>
    </lineage>
</organism>
<dbReference type="EMBL" id="KI690857">
    <property type="protein sequence ID" value="ETM54998.1"/>
    <property type="molecule type" value="Genomic_DNA"/>
</dbReference>
<gene>
    <name evidence="1" type="ORF">L914_01734</name>
</gene>
<evidence type="ECO:0000313" key="1">
    <source>
        <dbReference type="EMBL" id="ETM54998.1"/>
    </source>
</evidence>
<dbReference type="Proteomes" id="UP000054532">
    <property type="component" value="Unassembled WGS sequence"/>
</dbReference>
<protein>
    <submittedName>
        <fullName evidence="1">Uncharacterized protein</fullName>
    </submittedName>
</protein>
<name>W2P428_PHYNI</name>
<feature type="non-terminal residue" evidence="1">
    <location>
        <position position="1"/>
    </location>
</feature>
<accession>W2P428</accession>